<proteinExistence type="predicted"/>
<dbReference type="InterPro" id="IPR031552">
    <property type="entry name" value="ParE-like_toxin"/>
</dbReference>
<protein>
    <recommendedName>
        <fullName evidence="3">Plasmid stabilization protein</fullName>
    </recommendedName>
</protein>
<dbReference type="SUPFAM" id="SSF143011">
    <property type="entry name" value="RelE-like"/>
    <property type="match status" value="1"/>
</dbReference>
<accession>A0A1G2C4Y5</accession>
<evidence type="ECO:0000313" key="2">
    <source>
        <dbReference type="Proteomes" id="UP000176648"/>
    </source>
</evidence>
<reference evidence="1 2" key="1">
    <citation type="journal article" date="2016" name="Nat. Commun.">
        <title>Thousands of microbial genomes shed light on interconnected biogeochemical processes in an aquifer system.</title>
        <authorList>
            <person name="Anantharaman K."/>
            <person name="Brown C.T."/>
            <person name="Hug L.A."/>
            <person name="Sharon I."/>
            <person name="Castelle C.J."/>
            <person name="Probst A.J."/>
            <person name="Thomas B.C."/>
            <person name="Singh A."/>
            <person name="Wilkins M.J."/>
            <person name="Karaoz U."/>
            <person name="Brodie E.L."/>
            <person name="Williams K.H."/>
            <person name="Hubbard S.S."/>
            <person name="Banfield J.F."/>
        </authorList>
    </citation>
    <scope>NUCLEOTIDE SEQUENCE [LARGE SCALE GENOMIC DNA]</scope>
</reference>
<dbReference type="Pfam" id="PF15781">
    <property type="entry name" value="ParE-like_toxin"/>
    <property type="match status" value="1"/>
</dbReference>
<dbReference type="Proteomes" id="UP000176648">
    <property type="component" value="Unassembled WGS sequence"/>
</dbReference>
<name>A0A1G2C4Y5_9BACT</name>
<dbReference type="AlphaFoldDB" id="A0A1G2C4Y5"/>
<evidence type="ECO:0000313" key="1">
    <source>
        <dbReference type="EMBL" id="OGY96474.1"/>
    </source>
</evidence>
<dbReference type="InterPro" id="IPR035093">
    <property type="entry name" value="RelE/ParE_toxin_dom_sf"/>
</dbReference>
<gene>
    <name evidence="1" type="ORF">A2122_02130</name>
</gene>
<dbReference type="STRING" id="1798644.A2122_02130"/>
<dbReference type="EMBL" id="MHKU01000030">
    <property type="protein sequence ID" value="OGY96474.1"/>
    <property type="molecule type" value="Genomic_DNA"/>
</dbReference>
<dbReference type="Gene3D" id="3.30.2310.20">
    <property type="entry name" value="RelE-like"/>
    <property type="match status" value="1"/>
</dbReference>
<comment type="caution">
    <text evidence="1">The sequence shown here is derived from an EMBL/GenBank/DDBJ whole genome shotgun (WGS) entry which is preliminary data.</text>
</comment>
<sequence length="101" mass="12087">MKDWRVFITPAAERALKKLPQEVRQFVLEGFSEKIRANPFLGDQLSGPLAWLRSFHFSSKGKPYRVVYNVESETSRVIIYYAGHRAEFYERLRKHLREWKK</sequence>
<evidence type="ECO:0008006" key="3">
    <source>
        <dbReference type="Google" id="ProtNLM"/>
    </source>
</evidence>
<organism evidence="1 2">
    <name type="scientific">Candidatus Liptonbacteria bacterium GWB1_49_6</name>
    <dbReference type="NCBI Taxonomy" id="1798644"/>
    <lineage>
        <taxon>Bacteria</taxon>
        <taxon>Candidatus Liptoniibacteriota</taxon>
    </lineage>
</organism>